<dbReference type="AlphaFoldDB" id="A0A6J4T2U7"/>
<feature type="region of interest" description="Disordered" evidence="1">
    <location>
        <begin position="1"/>
        <end position="103"/>
    </location>
</feature>
<evidence type="ECO:0000313" key="2">
    <source>
        <dbReference type="EMBL" id="CAA9512481.1"/>
    </source>
</evidence>
<feature type="non-terminal residue" evidence="2">
    <location>
        <position position="1"/>
    </location>
</feature>
<name>A0A6J4T2U7_9SPHN</name>
<dbReference type="EMBL" id="CADCVZ010000036">
    <property type="protein sequence ID" value="CAA9512481.1"/>
    <property type="molecule type" value="Genomic_DNA"/>
</dbReference>
<reference evidence="2" key="1">
    <citation type="submission" date="2020-02" db="EMBL/GenBank/DDBJ databases">
        <authorList>
            <person name="Meier V. D."/>
        </authorList>
    </citation>
    <scope>NUCLEOTIDE SEQUENCE</scope>
    <source>
        <strain evidence="2">AVDCRST_MAG09</strain>
    </source>
</reference>
<accession>A0A6J4T2U7</accession>
<protein>
    <submittedName>
        <fullName evidence="2">Uncharacterized protein</fullName>
    </submittedName>
</protein>
<feature type="compositionally biased region" description="Basic residues" evidence="1">
    <location>
        <begin position="1"/>
        <end position="47"/>
    </location>
</feature>
<gene>
    <name evidence="2" type="ORF">AVDCRST_MAG09-1697</name>
</gene>
<sequence length="103" mass="11968">DVVRGPVRRAGRVTGAMRHRRRRRPARSLAARRRCRSGARRRLRRGQPRPGRAPVAAGSPPHRRGRRPALRHRLAQHRPQRHARTLRPDQHACFAARPERRGM</sequence>
<feature type="compositionally biased region" description="Basic residues" evidence="1">
    <location>
        <begin position="61"/>
        <end position="85"/>
    </location>
</feature>
<feature type="compositionally biased region" description="Low complexity" evidence="1">
    <location>
        <begin position="48"/>
        <end position="60"/>
    </location>
</feature>
<feature type="non-terminal residue" evidence="2">
    <location>
        <position position="103"/>
    </location>
</feature>
<organism evidence="2">
    <name type="scientific">uncultured Sphingomonas sp</name>
    <dbReference type="NCBI Taxonomy" id="158754"/>
    <lineage>
        <taxon>Bacteria</taxon>
        <taxon>Pseudomonadati</taxon>
        <taxon>Pseudomonadota</taxon>
        <taxon>Alphaproteobacteria</taxon>
        <taxon>Sphingomonadales</taxon>
        <taxon>Sphingomonadaceae</taxon>
        <taxon>Sphingomonas</taxon>
        <taxon>environmental samples</taxon>
    </lineage>
</organism>
<proteinExistence type="predicted"/>
<evidence type="ECO:0000256" key="1">
    <source>
        <dbReference type="SAM" id="MobiDB-lite"/>
    </source>
</evidence>